<keyword evidence="3" id="KW-1185">Reference proteome</keyword>
<dbReference type="PATRIC" id="fig|693.5.peg.1149"/>
<dbReference type="Proteomes" id="UP000037515">
    <property type="component" value="Unassembled WGS sequence"/>
</dbReference>
<comment type="caution">
    <text evidence="2">The sequence shown here is derived from an EMBL/GenBank/DDBJ whole genome shotgun (WGS) entry which is preliminary data.</text>
</comment>
<name>A0A0M0HQQ5_VIBNE</name>
<dbReference type="InterPro" id="IPR025293">
    <property type="entry name" value="YfiR/HmsC-like"/>
</dbReference>
<organism evidence="2 3">
    <name type="scientific">Vibrio nereis</name>
    <dbReference type="NCBI Taxonomy" id="693"/>
    <lineage>
        <taxon>Bacteria</taxon>
        <taxon>Pseudomonadati</taxon>
        <taxon>Pseudomonadota</taxon>
        <taxon>Gammaproteobacteria</taxon>
        <taxon>Vibrionales</taxon>
        <taxon>Vibrionaceae</taxon>
        <taxon>Vibrio</taxon>
    </lineage>
</organism>
<proteinExistence type="predicted"/>
<dbReference type="AlphaFoldDB" id="A0A0M0HQQ5"/>
<evidence type="ECO:0008006" key="4">
    <source>
        <dbReference type="Google" id="ProtNLM"/>
    </source>
</evidence>
<evidence type="ECO:0000313" key="2">
    <source>
        <dbReference type="EMBL" id="KOO04389.1"/>
    </source>
</evidence>
<dbReference type="OrthoDB" id="5829553at2"/>
<sequence length="167" mass="18339">MSFKSLLLAGSILCAGVSFSVNAKFTPEQVKAVYIYRITSFIQWNDEQQMSRINICVPDDSEVRAILTDITQNKAVRNKPLTITDDQCDVLYITSEESLSTIATNTPNTVLISDIDKFTHLGGVIELANKQGRIKPKVNLDNVGSYSISANFLRVADLIGGAHDVSQ</sequence>
<dbReference type="RefSeq" id="WP_053394803.1">
    <property type="nucleotide sequence ID" value="NZ_LHPJ01000005.1"/>
</dbReference>
<dbReference type="STRING" id="693.AKJ17_05645"/>
<keyword evidence="1" id="KW-0732">Signal</keyword>
<dbReference type="EMBL" id="LHPJ01000005">
    <property type="protein sequence ID" value="KOO04389.1"/>
    <property type="molecule type" value="Genomic_DNA"/>
</dbReference>
<accession>A0A0M0HQQ5</accession>
<gene>
    <name evidence="2" type="ORF">AKJ17_05645</name>
</gene>
<evidence type="ECO:0000313" key="3">
    <source>
        <dbReference type="Proteomes" id="UP000037515"/>
    </source>
</evidence>
<reference evidence="3" key="1">
    <citation type="submission" date="2015-08" db="EMBL/GenBank/DDBJ databases">
        <title>Vibrio galatheae sp. nov., a novel member of the Vibrionaceae family isolated from the Solomon Islands.</title>
        <authorList>
            <person name="Giubergia S."/>
            <person name="Machado H."/>
            <person name="Mateiu R.V."/>
            <person name="Gram L."/>
        </authorList>
    </citation>
    <scope>NUCLEOTIDE SEQUENCE [LARGE SCALE GENOMIC DNA]</scope>
    <source>
        <strain evidence="3">DSM 19584</strain>
    </source>
</reference>
<evidence type="ECO:0000256" key="1">
    <source>
        <dbReference type="SAM" id="SignalP"/>
    </source>
</evidence>
<feature type="signal peptide" evidence="1">
    <location>
        <begin position="1"/>
        <end position="23"/>
    </location>
</feature>
<protein>
    <recommendedName>
        <fullName evidence="4">DUF4154 domain-containing protein</fullName>
    </recommendedName>
</protein>
<dbReference type="Pfam" id="PF13689">
    <property type="entry name" value="DUF4154"/>
    <property type="match status" value="1"/>
</dbReference>
<feature type="chain" id="PRO_5005600192" description="DUF4154 domain-containing protein" evidence="1">
    <location>
        <begin position="24"/>
        <end position="167"/>
    </location>
</feature>